<feature type="transmembrane region" description="Helical" evidence="1">
    <location>
        <begin position="6"/>
        <end position="28"/>
    </location>
</feature>
<keyword evidence="1" id="KW-0472">Membrane</keyword>
<dbReference type="PANTHER" id="PTHR33833:SF3">
    <property type="entry name" value="YCF49-LIKE PROTEIN"/>
    <property type="match status" value="1"/>
</dbReference>
<reference evidence="2 3" key="1">
    <citation type="submission" date="2019-03" db="EMBL/GenBank/DDBJ databases">
        <title>Genomic Encyclopedia of Type Strains, Phase IV (KMG-IV): sequencing the most valuable type-strain genomes for metagenomic binning, comparative biology and taxonomic classification.</title>
        <authorList>
            <person name="Goeker M."/>
        </authorList>
    </citation>
    <scope>NUCLEOTIDE SEQUENCE [LARGE SCALE GENOMIC DNA]</scope>
    <source>
        <strain evidence="2 3">DSM 11170</strain>
    </source>
</reference>
<dbReference type="EMBL" id="SLXT01000003">
    <property type="protein sequence ID" value="TCP68381.1"/>
    <property type="molecule type" value="Genomic_DNA"/>
</dbReference>
<feature type="transmembrane region" description="Helical" evidence="1">
    <location>
        <begin position="40"/>
        <end position="61"/>
    </location>
</feature>
<dbReference type="InterPro" id="IPR019634">
    <property type="entry name" value="Uncharacterised_Ycf49"/>
</dbReference>
<dbReference type="RefSeq" id="WP_165876256.1">
    <property type="nucleotide sequence ID" value="NZ_JAOQNU010000003.1"/>
</dbReference>
<protein>
    <submittedName>
        <fullName evidence="2">Uncharacterized protein DUF2499</fullName>
    </submittedName>
</protein>
<comment type="caution">
    <text evidence="2">The sequence shown here is derived from an EMBL/GenBank/DDBJ whole genome shotgun (WGS) entry which is preliminary data.</text>
</comment>
<sequence>MLGLLSLPTWIVHIGSIVEWGLAMVLFYRVGQKLNNRMLMLMPWAMVPYLISGFFAIWYHLTLDTLQWLSDAQSYLTLMGSCAFGIWAFFLIRSLPATGVNEAKGGTQTHV</sequence>
<dbReference type="PANTHER" id="PTHR33833">
    <property type="entry name" value="NUCLEOLAR-LIKE PROTEIN-RELATED"/>
    <property type="match status" value="1"/>
</dbReference>
<keyword evidence="1" id="KW-0812">Transmembrane</keyword>
<evidence type="ECO:0000313" key="3">
    <source>
        <dbReference type="Proteomes" id="UP000294813"/>
    </source>
</evidence>
<feature type="transmembrane region" description="Helical" evidence="1">
    <location>
        <begin position="73"/>
        <end position="92"/>
    </location>
</feature>
<proteinExistence type="predicted"/>
<gene>
    <name evidence="2" type="ORF">EDD73_10310</name>
</gene>
<dbReference type="Pfam" id="PF10693">
    <property type="entry name" value="DUF2499"/>
    <property type="match status" value="1"/>
</dbReference>
<name>A0A4R2S7K3_9FIRM</name>
<accession>A0A4R2S7K3</accession>
<evidence type="ECO:0000313" key="2">
    <source>
        <dbReference type="EMBL" id="TCP68381.1"/>
    </source>
</evidence>
<organism evidence="2 3">
    <name type="scientific">Heliophilum fasciatum</name>
    <dbReference type="NCBI Taxonomy" id="35700"/>
    <lineage>
        <taxon>Bacteria</taxon>
        <taxon>Bacillati</taxon>
        <taxon>Bacillota</taxon>
        <taxon>Clostridia</taxon>
        <taxon>Eubacteriales</taxon>
        <taxon>Heliobacteriaceae</taxon>
        <taxon>Heliophilum</taxon>
    </lineage>
</organism>
<dbReference type="AlphaFoldDB" id="A0A4R2S7K3"/>
<dbReference type="Proteomes" id="UP000294813">
    <property type="component" value="Unassembled WGS sequence"/>
</dbReference>
<keyword evidence="1" id="KW-1133">Transmembrane helix</keyword>
<evidence type="ECO:0000256" key="1">
    <source>
        <dbReference type="SAM" id="Phobius"/>
    </source>
</evidence>
<keyword evidence="3" id="KW-1185">Reference proteome</keyword>